<keyword evidence="3" id="KW-1185">Reference proteome</keyword>
<dbReference type="AlphaFoldDB" id="A0A6P1TB42"/>
<evidence type="ECO:0000313" key="3">
    <source>
        <dbReference type="Proteomes" id="UP000464675"/>
    </source>
</evidence>
<dbReference type="RefSeq" id="WP_161858327.1">
    <property type="nucleotide sequence ID" value="NZ_CP047491.1"/>
</dbReference>
<dbReference type="Proteomes" id="UP000464675">
    <property type="component" value="Chromosome"/>
</dbReference>
<dbReference type="EMBL" id="JACHHR010000001">
    <property type="protein sequence ID" value="MBB5210528.1"/>
    <property type="molecule type" value="Genomic_DNA"/>
</dbReference>
<evidence type="ECO:0000313" key="2">
    <source>
        <dbReference type="EMBL" id="QHQ39001.1"/>
    </source>
</evidence>
<evidence type="ECO:0000313" key="1">
    <source>
        <dbReference type="EMBL" id="MBB5210528.1"/>
    </source>
</evidence>
<dbReference type="EMBL" id="CP047491">
    <property type="protein sequence ID" value="QHQ39001.1"/>
    <property type="molecule type" value="Genomic_DNA"/>
</dbReference>
<protein>
    <submittedName>
        <fullName evidence="1">Uncharacterized protein</fullName>
    </submittedName>
</protein>
<evidence type="ECO:0000313" key="4">
    <source>
        <dbReference type="Proteomes" id="UP000563601"/>
    </source>
</evidence>
<reference evidence="2 3" key="1">
    <citation type="submission" date="2020-01" db="EMBL/GenBank/DDBJ databases">
        <title>The possibility of degradation of plastic by Microbulbifer hydrolyticus IRE-31.</title>
        <authorList>
            <person name="Liu L."/>
        </authorList>
    </citation>
    <scope>NUCLEOTIDE SEQUENCE [LARGE SCALE GENOMIC DNA]</scope>
    <source>
        <strain evidence="2 3">IRE-31</strain>
    </source>
</reference>
<proteinExistence type="predicted"/>
<organism evidence="1 4">
    <name type="scientific">Microbulbifer hydrolyticus</name>
    <dbReference type="NCBI Taxonomy" id="48074"/>
    <lineage>
        <taxon>Bacteria</taxon>
        <taxon>Pseudomonadati</taxon>
        <taxon>Pseudomonadota</taxon>
        <taxon>Gammaproteobacteria</taxon>
        <taxon>Cellvibrionales</taxon>
        <taxon>Microbulbiferaceae</taxon>
        <taxon>Microbulbifer</taxon>
    </lineage>
</organism>
<reference evidence="1 4" key="2">
    <citation type="submission" date="2020-08" db="EMBL/GenBank/DDBJ databases">
        <title>Genomic Encyclopedia of Type Strains, Phase IV (KMG-IV): sequencing the most valuable type-strain genomes for metagenomic binning, comparative biology and taxonomic classification.</title>
        <authorList>
            <person name="Goeker M."/>
        </authorList>
    </citation>
    <scope>NUCLEOTIDE SEQUENCE [LARGE SCALE GENOMIC DNA]</scope>
    <source>
        <strain evidence="1 4">DSM 11525</strain>
    </source>
</reference>
<dbReference type="Proteomes" id="UP000563601">
    <property type="component" value="Unassembled WGS sequence"/>
</dbReference>
<name>A0A6P1TB42_9GAMM</name>
<gene>
    <name evidence="2" type="ORF">GTQ55_08385</name>
    <name evidence="1" type="ORF">HNQ53_000716</name>
</gene>
<accession>A0A6P1TB42</accession>
<sequence length="240" mass="26902">MKHVLLFIIFTVVTAAGEVIAAPEKIGPLYLGMPMGEYIKETGLKLIDCETHRLSSGKKIYKAEIVDLTLDRKSLCSNSDFDTVGVIEANEVGGVKYKLIHSGYKVGGFLESIGHSSKAIFMNDNLVSLEIYAPEVDAGTLAAKYGKPDYVDSREVTLCVNSFGTEFEDKNGKEELIWESDRARSTFRRVTMFQHDSCRLNRGFVDFYIIELRSEIELLDAAILRFHKSIQAREIAESPF</sequence>